<feature type="domain" description="Extracellular endo-alpha-(1-&gt;5)-L-arabinanase C-terminal" evidence="9">
    <location>
        <begin position="363"/>
        <end position="467"/>
    </location>
</feature>
<feature type="signal peptide" evidence="8">
    <location>
        <begin position="1"/>
        <end position="22"/>
    </location>
</feature>
<dbReference type="InterPro" id="IPR023296">
    <property type="entry name" value="Glyco_hydro_beta-prop_sf"/>
</dbReference>
<feature type="active site" description="Proton donor" evidence="5">
    <location>
        <position position="221"/>
    </location>
</feature>
<proteinExistence type="inferred from homology"/>
<gene>
    <name evidence="10" type="ORF">SAMN02983006_01396</name>
</gene>
<evidence type="ECO:0000256" key="8">
    <source>
        <dbReference type="SAM" id="SignalP"/>
    </source>
</evidence>
<feature type="chain" id="PRO_5038492716" evidence="8">
    <location>
        <begin position="23"/>
        <end position="473"/>
    </location>
</feature>
<dbReference type="PANTHER" id="PTHR43301:SF3">
    <property type="entry name" value="ARABINAN ENDO-1,5-ALPHA-L-ARABINOSIDASE A-RELATED"/>
    <property type="match status" value="1"/>
</dbReference>
<dbReference type="GO" id="GO:0005975">
    <property type="term" value="P:carbohydrate metabolic process"/>
    <property type="evidence" value="ECO:0007669"/>
    <property type="project" value="InterPro"/>
</dbReference>
<dbReference type="RefSeq" id="WP_218142055.1">
    <property type="nucleotide sequence ID" value="NZ_FOTI01000016.1"/>
</dbReference>
<dbReference type="Gene3D" id="2.40.128.10">
    <property type="match status" value="1"/>
</dbReference>
<dbReference type="GO" id="GO:0004553">
    <property type="term" value="F:hydrolase activity, hydrolyzing O-glycosyl compounds"/>
    <property type="evidence" value="ECO:0007669"/>
    <property type="project" value="InterPro"/>
</dbReference>
<evidence type="ECO:0000256" key="4">
    <source>
        <dbReference type="ARBA" id="ARBA00023295"/>
    </source>
</evidence>
<comment type="pathway">
    <text evidence="1">Glycan metabolism; L-arabinan degradation.</text>
</comment>
<organism evidence="10 11">
    <name type="scientific">Halanaerobium salsuginis</name>
    <dbReference type="NCBI Taxonomy" id="29563"/>
    <lineage>
        <taxon>Bacteria</taxon>
        <taxon>Bacillati</taxon>
        <taxon>Bacillota</taxon>
        <taxon>Clostridia</taxon>
        <taxon>Halanaerobiales</taxon>
        <taxon>Halanaerobiaceae</taxon>
        <taxon>Halanaerobium</taxon>
    </lineage>
</organism>
<name>A0A1I4IDP4_9FIRM</name>
<feature type="active site" description="Proton acceptor" evidence="5">
    <location>
        <position position="35"/>
    </location>
</feature>
<dbReference type="STRING" id="29563.SAMN02983006_01396"/>
<evidence type="ECO:0000256" key="6">
    <source>
        <dbReference type="PIRSR" id="PIRSR606710-2"/>
    </source>
</evidence>
<dbReference type="Gene3D" id="2.115.10.20">
    <property type="entry name" value="Glycosyl hydrolase domain, family 43"/>
    <property type="match status" value="1"/>
</dbReference>
<keyword evidence="3 7" id="KW-0378">Hydrolase</keyword>
<dbReference type="Pfam" id="PF16369">
    <property type="entry name" value="GH43_C"/>
    <property type="match status" value="1"/>
</dbReference>
<feature type="site" description="Important for catalytic activity, responsible for pKa modulation of the active site Glu and correct orientation of both the proton donor and substrate" evidence="6">
    <location>
        <position position="168"/>
    </location>
</feature>
<keyword evidence="11" id="KW-1185">Reference proteome</keyword>
<dbReference type="InterPro" id="IPR032291">
    <property type="entry name" value="Abn2_C"/>
</dbReference>
<evidence type="ECO:0000256" key="3">
    <source>
        <dbReference type="ARBA" id="ARBA00022801"/>
    </source>
</evidence>
<comment type="similarity">
    <text evidence="2 7">Belongs to the glycosyl hydrolase 43 family.</text>
</comment>
<evidence type="ECO:0000313" key="10">
    <source>
        <dbReference type="EMBL" id="SFL52502.1"/>
    </source>
</evidence>
<keyword evidence="4 7" id="KW-0326">Glycosidase</keyword>
<protein>
    <submittedName>
        <fullName evidence="10">Arabinan endo-1,5-alpha-L-arabinosidase</fullName>
    </submittedName>
</protein>
<dbReference type="InterPro" id="IPR050727">
    <property type="entry name" value="GH43_arabinanases"/>
</dbReference>
<dbReference type="PANTHER" id="PTHR43301">
    <property type="entry name" value="ARABINAN ENDO-1,5-ALPHA-L-ARABINOSIDASE"/>
    <property type="match status" value="1"/>
</dbReference>
<evidence type="ECO:0000256" key="1">
    <source>
        <dbReference type="ARBA" id="ARBA00004834"/>
    </source>
</evidence>
<dbReference type="Pfam" id="PF04616">
    <property type="entry name" value="Glyco_hydro_43"/>
    <property type="match status" value="1"/>
</dbReference>
<keyword evidence="8" id="KW-0732">Signal</keyword>
<reference evidence="10 11" key="1">
    <citation type="submission" date="2016-10" db="EMBL/GenBank/DDBJ databases">
        <authorList>
            <person name="de Groot N.N."/>
        </authorList>
    </citation>
    <scope>NUCLEOTIDE SEQUENCE [LARGE SCALE GENOMIC DNA]</scope>
    <source>
        <strain evidence="10 11">ATCC 51327</strain>
    </source>
</reference>
<evidence type="ECO:0000256" key="5">
    <source>
        <dbReference type="PIRSR" id="PIRSR606710-1"/>
    </source>
</evidence>
<sequence length="473" mass="53264">MKKYIFLILLVSILFKPAITYSQVDQKPNNVSVHDPSVIKVNKTYYVFGSHLAAAKSNDLINWIQISTAPTKGNKLVPNPTREFSEALKWAQTDTFWAPDIIKLNNKFYLYYCNCEGSSPRADIGIATSDKIEGPYHNQGMFLKSGMWDKASEDGTIYDATKHPNTVDPNLFFDHNSRLWMVYGSYSGGIFLLKMNSQTGKPEPGQGYGKKLLGGNHSRIEGPYIIYNPETEYYYLFLSYGGLSANGGYNIRVARSKKVTGPYYDNLGHNMINAHGSAEKFFDDKAIEPYGVKLLGNFQFYNKNKKAAGIGYVSPGHNSVYYDKEKDKYFIFFHTRFPGRGEYHELRVHQMFFNQQGWPVIAPHRYHGETIKKYSKADIVGQYAFINHGQKISSQIKNSSLIKLNSDGSITGSLNGSWQKTAQYGINLTIAGDNYNGILIKTWDSSLQKKVISFTAIAKSGNKAIWGSKLANN</sequence>
<evidence type="ECO:0000259" key="9">
    <source>
        <dbReference type="Pfam" id="PF16369"/>
    </source>
</evidence>
<evidence type="ECO:0000313" key="11">
    <source>
        <dbReference type="Proteomes" id="UP000199006"/>
    </source>
</evidence>
<dbReference type="InterPro" id="IPR006710">
    <property type="entry name" value="Glyco_hydro_43"/>
</dbReference>
<dbReference type="EMBL" id="FOTI01000016">
    <property type="protein sequence ID" value="SFL52502.1"/>
    <property type="molecule type" value="Genomic_DNA"/>
</dbReference>
<accession>A0A1I4IDP4</accession>
<dbReference type="AlphaFoldDB" id="A0A1I4IDP4"/>
<evidence type="ECO:0000256" key="7">
    <source>
        <dbReference type="RuleBase" id="RU361187"/>
    </source>
</evidence>
<dbReference type="Proteomes" id="UP000199006">
    <property type="component" value="Unassembled WGS sequence"/>
</dbReference>
<evidence type="ECO:0000256" key="2">
    <source>
        <dbReference type="ARBA" id="ARBA00009865"/>
    </source>
</evidence>
<dbReference type="CDD" id="cd18832">
    <property type="entry name" value="GH43_GsAbnA-like"/>
    <property type="match status" value="1"/>
</dbReference>
<dbReference type="SUPFAM" id="SSF75005">
    <property type="entry name" value="Arabinanase/levansucrase/invertase"/>
    <property type="match status" value="1"/>
</dbReference>